<dbReference type="GO" id="GO:0009089">
    <property type="term" value="P:lysine biosynthetic process via diaminopimelate"/>
    <property type="evidence" value="ECO:0007669"/>
    <property type="project" value="UniProtKB-UniRule"/>
</dbReference>
<dbReference type="Proteomes" id="UP000271678">
    <property type="component" value="Unassembled WGS sequence"/>
</dbReference>
<dbReference type="PANTHER" id="PTHR43727:SF2">
    <property type="entry name" value="GROUP IV DECARBOXYLASE"/>
    <property type="match status" value="1"/>
</dbReference>
<dbReference type="UniPathway" id="UPA00034">
    <property type="reaction ID" value="UER00027"/>
</dbReference>
<dbReference type="EMBL" id="RJJQ01000014">
    <property type="protein sequence ID" value="RNI20914.1"/>
    <property type="molecule type" value="Genomic_DNA"/>
</dbReference>
<feature type="binding site" evidence="6">
    <location>
        <begin position="334"/>
        <end position="337"/>
    </location>
    <ligand>
        <name>pyridoxal 5'-phosphate</name>
        <dbReference type="ChEBI" id="CHEBI:597326"/>
    </ligand>
</feature>
<dbReference type="InterPro" id="IPR022657">
    <property type="entry name" value="De-COase2_CS"/>
</dbReference>
<comment type="caution">
    <text evidence="11">The sequence shown here is derived from an EMBL/GenBank/DDBJ whole genome shotgun (WGS) entry which is preliminary data.</text>
</comment>
<feature type="binding site" evidence="6">
    <location>
        <position position="378"/>
    </location>
    <ligand>
        <name>substrate</name>
    </ligand>
</feature>
<feature type="binding site" evidence="6">
    <location>
        <position position="439"/>
    </location>
    <ligand>
        <name>substrate</name>
    </ligand>
</feature>
<evidence type="ECO:0000256" key="7">
    <source>
        <dbReference type="NCBIfam" id="TIGR01048"/>
    </source>
</evidence>
<dbReference type="InterPro" id="IPR002986">
    <property type="entry name" value="DAP_deCOOHase_LysA"/>
</dbReference>
<dbReference type="PROSITE" id="PS00878">
    <property type="entry name" value="ODR_DC_2_1"/>
    <property type="match status" value="1"/>
</dbReference>
<dbReference type="EC" id="4.1.1.20" evidence="6 7"/>
<keyword evidence="12" id="KW-1185">Reference proteome</keyword>
<dbReference type="CDD" id="cd06828">
    <property type="entry name" value="PLPDE_III_DapDC"/>
    <property type="match status" value="1"/>
</dbReference>
<dbReference type="Gene3D" id="2.40.37.10">
    <property type="entry name" value="Lyase, Ornithine Decarboxylase, Chain A, domain 1"/>
    <property type="match status" value="1"/>
</dbReference>
<dbReference type="Gene3D" id="3.20.20.10">
    <property type="entry name" value="Alanine racemase"/>
    <property type="match status" value="1"/>
</dbReference>
<keyword evidence="4 6" id="KW-0457">Lysine biosynthesis</keyword>
<feature type="active site" description="Proton donor" evidence="8">
    <location>
        <position position="409"/>
    </location>
</feature>
<evidence type="ECO:0000256" key="6">
    <source>
        <dbReference type="HAMAP-Rule" id="MF_02120"/>
    </source>
</evidence>
<accession>A0A3M9M5R4</accession>
<comment type="subunit">
    <text evidence="6">Homodimer.</text>
</comment>
<feature type="binding site" evidence="6">
    <location>
        <position position="439"/>
    </location>
    <ligand>
        <name>pyridoxal 5'-phosphate</name>
        <dbReference type="ChEBI" id="CHEBI:597326"/>
    </ligand>
</feature>
<keyword evidence="3 6" id="KW-0663">Pyridoxal phosphate</keyword>
<evidence type="ECO:0000256" key="4">
    <source>
        <dbReference type="ARBA" id="ARBA00023154"/>
    </source>
</evidence>
<dbReference type="InterPro" id="IPR009006">
    <property type="entry name" value="Ala_racemase/Decarboxylase_C"/>
</dbReference>
<dbReference type="PROSITE" id="PS00879">
    <property type="entry name" value="ODR_DC_2_2"/>
    <property type="match status" value="1"/>
</dbReference>
<comment type="function">
    <text evidence="6">Specifically catalyzes the decarboxylation of meso-diaminopimelate (meso-DAP) to L-lysine.</text>
</comment>
<protein>
    <recommendedName>
        <fullName evidence="6 7">Diaminopimelate decarboxylase</fullName>
        <shortName evidence="6">DAP decarboxylase</shortName>
        <shortName evidence="6">DAPDC</shortName>
        <ecNumber evidence="6 7">4.1.1.20</ecNumber>
    </recommendedName>
</protein>
<dbReference type="OrthoDB" id="9802241at2"/>
<evidence type="ECO:0000256" key="2">
    <source>
        <dbReference type="ARBA" id="ARBA00022793"/>
    </source>
</evidence>
<feature type="modified residue" description="N6-(pyridoxal phosphate)lysine" evidence="6 8">
    <location>
        <position position="109"/>
    </location>
</feature>
<dbReference type="PRINTS" id="PR01179">
    <property type="entry name" value="ODADCRBXLASE"/>
</dbReference>
<evidence type="ECO:0000256" key="3">
    <source>
        <dbReference type="ARBA" id="ARBA00022898"/>
    </source>
</evidence>
<dbReference type="SUPFAM" id="SSF50621">
    <property type="entry name" value="Alanine racemase C-terminal domain-like"/>
    <property type="match status" value="1"/>
</dbReference>
<comment type="pathway">
    <text evidence="6 9">Amino-acid biosynthesis; L-lysine biosynthesis via DAP pathway; L-lysine from DL-2,6-diaminopimelate: step 1/1.</text>
</comment>
<dbReference type="HAMAP" id="MF_02120">
    <property type="entry name" value="LysA"/>
    <property type="match status" value="1"/>
</dbReference>
<evidence type="ECO:0000256" key="5">
    <source>
        <dbReference type="ARBA" id="ARBA00023239"/>
    </source>
</evidence>
<comment type="cofactor">
    <cofactor evidence="1 6 8 9">
        <name>pyridoxal 5'-phosphate</name>
        <dbReference type="ChEBI" id="CHEBI:597326"/>
    </cofactor>
</comment>
<dbReference type="InterPro" id="IPR022644">
    <property type="entry name" value="De-COase2_N"/>
</dbReference>
<dbReference type="FunFam" id="3.20.20.10:FF:000003">
    <property type="entry name" value="Diaminopimelate decarboxylase"/>
    <property type="match status" value="1"/>
</dbReference>
<keyword evidence="6" id="KW-0028">Amino-acid biosynthesis</keyword>
<keyword evidence="5 6" id="KW-0456">Lyase</keyword>
<proteinExistence type="inferred from homology"/>
<dbReference type="PANTHER" id="PTHR43727">
    <property type="entry name" value="DIAMINOPIMELATE DECARBOXYLASE"/>
    <property type="match status" value="1"/>
</dbReference>
<evidence type="ECO:0000256" key="1">
    <source>
        <dbReference type="ARBA" id="ARBA00001933"/>
    </source>
</evidence>
<comment type="catalytic activity">
    <reaction evidence="6 9">
        <text>meso-2,6-diaminopimelate + H(+) = L-lysine + CO2</text>
        <dbReference type="Rhea" id="RHEA:15101"/>
        <dbReference type="ChEBI" id="CHEBI:15378"/>
        <dbReference type="ChEBI" id="CHEBI:16526"/>
        <dbReference type="ChEBI" id="CHEBI:32551"/>
        <dbReference type="ChEBI" id="CHEBI:57791"/>
        <dbReference type="EC" id="4.1.1.20"/>
    </reaction>
</comment>
<evidence type="ECO:0000256" key="9">
    <source>
        <dbReference type="RuleBase" id="RU003738"/>
    </source>
</evidence>
<keyword evidence="2 6" id="KW-0210">Decarboxylase</keyword>
<dbReference type="SUPFAM" id="SSF51419">
    <property type="entry name" value="PLP-binding barrel"/>
    <property type="match status" value="1"/>
</dbReference>
<feature type="binding site" evidence="6">
    <location>
        <position position="337"/>
    </location>
    <ligand>
        <name>substrate</name>
    </ligand>
</feature>
<dbReference type="GO" id="GO:0008836">
    <property type="term" value="F:diaminopimelate decarboxylase activity"/>
    <property type="evidence" value="ECO:0007669"/>
    <property type="project" value="UniProtKB-UniRule"/>
</dbReference>
<feature type="binding site" evidence="6">
    <location>
        <position position="382"/>
    </location>
    <ligand>
        <name>substrate</name>
    </ligand>
</feature>
<feature type="binding site" evidence="6">
    <location>
        <position position="410"/>
    </location>
    <ligand>
        <name>substrate</name>
    </ligand>
</feature>
<evidence type="ECO:0000313" key="11">
    <source>
        <dbReference type="EMBL" id="RNI20914.1"/>
    </source>
</evidence>
<evidence type="ECO:0000259" key="10">
    <source>
        <dbReference type="Pfam" id="PF02784"/>
    </source>
</evidence>
<organism evidence="11 12">
    <name type="scientific">Flexivirga caeni</name>
    <dbReference type="NCBI Taxonomy" id="2294115"/>
    <lineage>
        <taxon>Bacteria</taxon>
        <taxon>Bacillati</taxon>
        <taxon>Actinomycetota</taxon>
        <taxon>Actinomycetes</taxon>
        <taxon>Micrococcales</taxon>
        <taxon>Dermacoccaceae</taxon>
        <taxon>Flexivirga</taxon>
    </lineage>
</organism>
<dbReference type="Pfam" id="PF02784">
    <property type="entry name" value="Orn_Arg_deC_N"/>
    <property type="match status" value="1"/>
</dbReference>
<dbReference type="NCBIfam" id="TIGR01048">
    <property type="entry name" value="lysA"/>
    <property type="match status" value="1"/>
</dbReference>
<dbReference type="GO" id="GO:0030170">
    <property type="term" value="F:pyridoxal phosphate binding"/>
    <property type="evidence" value="ECO:0007669"/>
    <property type="project" value="UniProtKB-UniRule"/>
</dbReference>
<name>A0A3M9M5R4_9MICO</name>
<sequence>MATRRRPPAHRPDADVWRCAAPVSLSPVTSTKATSRVATRVWPTGLQETPAGELSLRGHALGELAAAYGTPAYLLDIPDLVTRARSFRDEFAAAFEGIGTTCDVFYAGKAFLATPLVRLLDAEGLSLDVCSRGELAVAERAGFPAGRIGVHGNNKSAAEIDAAIDYGVGRIVVDSLEEIERVVAAARAHGVRVPVMLRVKTGVEAHTHEFIATAHEDQKFGFSLAGGQAAEAAAEVLAHPDQLQLLGFHSHIGSQIFDSDGFRVAAQRLIASQLQIAQEHGVVLPELDLGGGFGIAYLPSDEPLTPRDMAAQLAAIVLAACDEAGTPLPHVSVEPGRAIIGPAGITLYEVGTVKPVQATDDLVRHYISVDGGMSDNPRPALYQADYTATLANRPGSAQTAQSRVVGKHCESGDIVVRNQQLPDDVRPGDLLAVAATGAYCRSLASQYNHVPRPPVLAVSEDGVRTWLRRETIDDLLSLEGE</sequence>
<gene>
    <name evidence="6 11" type="primary">lysA</name>
    <name evidence="11" type="ORF">EFY87_13530</name>
</gene>
<dbReference type="InterPro" id="IPR022653">
    <property type="entry name" value="De-COase2_pyr-phos_BS"/>
</dbReference>
<comment type="similarity">
    <text evidence="6">Belongs to the Orn/Lys/Arg decarboxylase class-II family. LysA subfamily.</text>
</comment>
<dbReference type="PRINTS" id="PR01181">
    <property type="entry name" value="DAPDCRBXLASE"/>
</dbReference>
<feature type="binding site" evidence="6">
    <location>
        <position position="292"/>
    </location>
    <ligand>
        <name>pyridoxal 5'-phosphate</name>
        <dbReference type="ChEBI" id="CHEBI:597326"/>
    </ligand>
</feature>
<dbReference type="AlphaFoldDB" id="A0A3M9M5R4"/>
<dbReference type="InterPro" id="IPR029066">
    <property type="entry name" value="PLP-binding_barrel"/>
</dbReference>
<dbReference type="InterPro" id="IPR000183">
    <property type="entry name" value="Orn/DAP/Arg_de-COase"/>
</dbReference>
<feature type="domain" description="Orn/DAP/Arg decarboxylase 2 N-terminal" evidence="10">
    <location>
        <begin position="90"/>
        <end position="340"/>
    </location>
</feature>
<reference evidence="11 12" key="1">
    <citation type="submission" date="2018-11" db="EMBL/GenBank/DDBJ databases">
        <title>Draft genome of Simplicispira Flexivirga sp. BO-16.</title>
        <authorList>
            <person name="Im W.T."/>
        </authorList>
    </citation>
    <scope>NUCLEOTIDE SEQUENCE [LARGE SCALE GENOMIC DNA]</scope>
    <source>
        <strain evidence="11 12">BO-16</strain>
    </source>
</reference>
<evidence type="ECO:0000313" key="12">
    <source>
        <dbReference type="Proteomes" id="UP000271678"/>
    </source>
</evidence>
<evidence type="ECO:0000256" key="8">
    <source>
        <dbReference type="PIRSR" id="PIRSR600183-50"/>
    </source>
</evidence>